<keyword evidence="3" id="KW-1185">Reference proteome</keyword>
<sequence length="161" mass="17901">MAPTPSPPARSRSKTPSPPRKPSPPPARVPVFISIYNVYDARDPCHWALFLAGGGTNDVILQVGDDKNGKGYYVENVMHGKQPQKSSMHQVSIQVGSVLAQNLPSVTTIINSTPVDNRSKTWNCQAWCVEALDALEHSKVGDFRWVPTAKAEVERRRQRWQ</sequence>
<gene>
    <name evidence="2" type="ORF">VMCG_06989</name>
</gene>
<evidence type="ECO:0000313" key="3">
    <source>
        <dbReference type="Proteomes" id="UP000283895"/>
    </source>
</evidence>
<dbReference type="InterPro" id="IPR046670">
    <property type="entry name" value="DUF6540"/>
</dbReference>
<feature type="region of interest" description="Disordered" evidence="1">
    <location>
        <begin position="1"/>
        <end position="27"/>
    </location>
</feature>
<accession>A0A423W3Y5</accession>
<dbReference type="OrthoDB" id="37659at2759"/>
<dbReference type="EMBL" id="LKEA01000027">
    <property type="protein sequence ID" value="ROV98031.1"/>
    <property type="molecule type" value="Genomic_DNA"/>
</dbReference>
<comment type="caution">
    <text evidence="2">The sequence shown here is derived from an EMBL/GenBank/DDBJ whole genome shotgun (WGS) entry which is preliminary data.</text>
</comment>
<dbReference type="AlphaFoldDB" id="A0A423W3Y5"/>
<evidence type="ECO:0000256" key="1">
    <source>
        <dbReference type="SAM" id="MobiDB-lite"/>
    </source>
</evidence>
<protein>
    <submittedName>
        <fullName evidence="2">Uncharacterized protein</fullName>
    </submittedName>
</protein>
<reference evidence="2 3" key="1">
    <citation type="submission" date="2015-09" db="EMBL/GenBank/DDBJ databases">
        <title>Host preference determinants of Valsa canker pathogens revealed by comparative genomics.</title>
        <authorList>
            <person name="Yin Z."/>
            <person name="Huang L."/>
        </authorList>
    </citation>
    <scope>NUCLEOTIDE SEQUENCE [LARGE SCALE GENOMIC DNA]</scope>
    <source>
        <strain evidence="2 3">03-1</strain>
    </source>
</reference>
<evidence type="ECO:0000313" key="2">
    <source>
        <dbReference type="EMBL" id="ROV98031.1"/>
    </source>
</evidence>
<name>A0A423W3Y5_9PEZI</name>
<dbReference type="Pfam" id="PF20174">
    <property type="entry name" value="DUF6540"/>
    <property type="match status" value="1"/>
</dbReference>
<organism evidence="2 3">
    <name type="scientific">Cytospora schulzeri</name>
    <dbReference type="NCBI Taxonomy" id="448051"/>
    <lineage>
        <taxon>Eukaryota</taxon>
        <taxon>Fungi</taxon>
        <taxon>Dikarya</taxon>
        <taxon>Ascomycota</taxon>
        <taxon>Pezizomycotina</taxon>
        <taxon>Sordariomycetes</taxon>
        <taxon>Sordariomycetidae</taxon>
        <taxon>Diaporthales</taxon>
        <taxon>Cytosporaceae</taxon>
        <taxon>Cytospora</taxon>
    </lineage>
</organism>
<dbReference type="Proteomes" id="UP000283895">
    <property type="component" value="Unassembled WGS sequence"/>
</dbReference>
<proteinExistence type="predicted"/>
<feature type="compositionally biased region" description="Pro residues" evidence="1">
    <location>
        <begin position="16"/>
        <end position="27"/>
    </location>
</feature>